<protein>
    <submittedName>
        <fullName evidence="1">Uncharacterized protein</fullName>
    </submittedName>
</protein>
<dbReference type="EMBL" id="JANPWB010000011">
    <property type="protein sequence ID" value="KAJ1128970.1"/>
    <property type="molecule type" value="Genomic_DNA"/>
</dbReference>
<keyword evidence="2" id="KW-1185">Reference proteome</keyword>
<proteinExistence type="predicted"/>
<dbReference type="AlphaFoldDB" id="A0AAV7PLJ6"/>
<reference evidence="1" key="1">
    <citation type="journal article" date="2022" name="bioRxiv">
        <title>Sequencing and chromosome-scale assembly of the giantPleurodeles waltlgenome.</title>
        <authorList>
            <person name="Brown T."/>
            <person name="Elewa A."/>
            <person name="Iarovenko S."/>
            <person name="Subramanian E."/>
            <person name="Araus A.J."/>
            <person name="Petzold A."/>
            <person name="Susuki M."/>
            <person name="Suzuki K.-i.T."/>
            <person name="Hayashi T."/>
            <person name="Toyoda A."/>
            <person name="Oliveira C."/>
            <person name="Osipova E."/>
            <person name="Leigh N.D."/>
            <person name="Simon A."/>
            <person name="Yun M.H."/>
        </authorList>
    </citation>
    <scope>NUCLEOTIDE SEQUENCE</scope>
    <source>
        <strain evidence="1">20211129_DDA</strain>
        <tissue evidence="1">Liver</tissue>
    </source>
</reference>
<comment type="caution">
    <text evidence="1">The sequence shown here is derived from an EMBL/GenBank/DDBJ whole genome shotgun (WGS) entry which is preliminary data.</text>
</comment>
<name>A0AAV7PLJ6_PLEWA</name>
<gene>
    <name evidence="1" type="ORF">NDU88_007341</name>
</gene>
<sequence>MGDVQYWTAPSKVRCKIVEWCVLGIKRGFLGCVEIELVGGEMVGDMVVYEKNRVVEERLVCEVMIEREERIVNGNMI</sequence>
<organism evidence="1 2">
    <name type="scientific">Pleurodeles waltl</name>
    <name type="common">Iberian ribbed newt</name>
    <dbReference type="NCBI Taxonomy" id="8319"/>
    <lineage>
        <taxon>Eukaryota</taxon>
        <taxon>Metazoa</taxon>
        <taxon>Chordata</taxon>
        <taxon>Craniata</taxon>
        <taxon>Vertebrata</taxon>
        <taxon>Euteleostomi</taxon>
        <taxon>Amphibia</taxon>
        <taxon>Batrachia</taxon>
        <taxon>Caudata</taxon>
        <taxon>Salamandroidea</taxon>
        <taxon>Salamandridae</taxon>
        <taxon>Pleurodelinae</taxon>
        <taxon>Pleurodeles</taxon>
    </lineage>
</organism>
<evidence type="ECO:0000313" key="2">
    <source>
        <dbReference type="Proteomes" id="UP001066276"/>
    </source>
</evidence>
<dbReference type="Proteomes" id="UP001066276">
    <property type="component" value="Chromosome 7"/>
</dbReference>
<evidence type="ECO:0000313" key="1">
    <source>
        <dbReference type="EMBL" id="KAJ1128970.1"/>
    </source>
</evidence>
<accession>A0AAV7PLJ6</accession>